<evidence type="ECO:0000313" key="1">
    <source>
        <dbReference type="EMBL" id="KAI8556050.1"/>
    </source>
</evidence>
<comment type="caution">
    <text evidence="1">The sequence shown here is derived from an EMBL/GenBank/DDBJ whole genome shotgun (WGS) entry which is preliminary data.</text>
</comment>
<name>A0ACC0NS10_RHOML</name>
<sequence length="101" mass="11370">MKSQEASSSVSPCSYHVFLSFRGEDTRKTFTDHLYIALGQAGFHTFRDDDGLEKGEDIKSELLKAIRELRISIIVFSKNYASSSWCLEELVMTSNVGLLDT</sequence>
<accession>A0ACC0NS10</accession>
<dbReference type="Proteomes" id="UP001062846">
    <property type="component" value="Chromosome 5"/>
</dbReference>
<organism evidence="1 2">
    <name type="scientific">Rhododendron molle</name>
    <name type="common">Chinese azalea</name>
    <name type="synonym">Azalea mollis</name>
    <dbReference type="NCBI Taxonomy" id="49168"/>
    <lineage>
        <taxon>Eukaryota</taxon>
        <taxon>Viridiplantae</taxon>
        <taxon>Streptophyta</taxon>
        <taxon>Embryophyta</taxon>
        <taxon>Tracheophyta</taxon>
        <taxon>Spermatophyta</taxon>
        <taxon>Magnoliopsida</taxon>
        <taxon>eudicotyledons</taxon>
        <taxon>Gunneridae</taxon>
        <taxon>Pentapetalae</taxon>
        <taxon>asterids</taxon>
        <taxon>Ericales</taxon>
        <taxon>Ericaceae</taxon>
        <taxon>Ericoideae</taxon>
        <taxon>Rhodoreae</taxon>
        <taxon>Rhododendron</taxon>
    </lineage>
</organism>
<proteinExistence type="predicted"/>
<gene>
    <name evidence="1" type="ORF">RHMOL_Rhmol05G0222500</name>
</gene>
<dbReference type="EMBL" id="CM046392">
    <property type="protein sequence ID" value="KAI8556050.1"/>
    <property type="molecule type" value="Genomic_DNA"/>
</dbReference>
<keyword evidence="2" id="KW-1185">Reference proteome</keyword>
<reference evidence="1" key="1">
    <citation type="submission" date="2022-02" db="EMBL/GenBank/DDBJ databases">
        <title>Plant Genome Project.</title>
        <authorList>
            <person name="Zhang R.-G."/>
        </authorList>
    </citation>
    <scope>NUCLEOTIDE SEQUENCE</scope>
    <source>
        <strain evidence="1">AT1</strain>
    </source>
</reference>
<protein>
    <submittedName>
        <fullName evidence="1">Uncharacterized protein</fullName>
    </submittedName>
</protein>
<evidence type="ECO:0000313" key="2">
    <source>
        <dbReference type="Proteomes" id="UP001062846"/>
    </source>
</evidence>